<dbReference type="RefSeq" id="WP_092348895.1">
    <property type="nucleotide sequence ID" value="NZ_FNQN01000007.1"/>
</dbReference>
<dbReference type="InterPro" id="IPR025662">
    <property type="entry name" value="Sigma_54_int_dom_ATP-bd_1"/>
</dbReference>
<reference evidence="8 9" key="1">
    <citation type="submission" date="2016-10" db="EMBL/GenBank/DDBJ databases">
        <authorList>
            <person name="de Groot N.N."/>
        </authorList>
    </citation>
    <scope>NUCLEOTIDE SEQUENCE [LARGE SCALE GENOMIC DNA]</scope>
    <source>
        <strain evidence="8 9">DSM 7343</strain>
    </source>
</reference>
<dbReference type="InterPro" id="IPR029016">
    <property type="entry name" value="GAF-like_dom_sf"/>
</dbReference>
<dbReference type="InterPro" id="IPR003018">
    <property type="entry name" value="GAF"/>
</dbReference>
<keyword evidence="6" id="KW-0804">Transcription</keyword>
<dbReference type="STRING" id="37625.SAMN05660420_02450"/>
<protein>
    <submittedName>
        <fullName evidence="8">GAF domain-containing protein</fullName>
    </submittedName>
</protein>
<dbReference type="Proteomes" id="UP000199409">
    <property type="component" value="Unassembled WGS sequence"/>
</dbReference>
<dbReference type="SMART" id="SM00065">
    <property type="entry name" value="GAF"/>
    <property type="match status" value="1"/>
</dbReference>
<keyword evidence="1" id="KW-0547">Nucleotide-binding</keyword>
<dbReference type="Gene3D" id="3.40.50.300">
    <property type="entry name" value="P-loop containing nucleotide triphosphate hydrolases"/>
    <property type="match status" value="1"/>
</dbReference>
<dbReference type="PANTHER" id="PTHR32071">
    <property type="entry name" value="TRANSCRIPTIONAL REGULATORY PROTEIN"/>
    <property type="match status" value="1"/>
</dbReference>
<keyword evidence="5" id="KW-0010">Activator</keyword>
<dbReference type="PANTHER" id="PTHR32071:SF117">
    <property type="entry name" value="PTS-DEPENDENT DIHYDROXYACETONE KINASE OPERON REGULATORY PROTEIN-RELATED"/>
    <property type="match status" value="1"/>
</dbReference>
<dbReference type="SUPFAM" id="SSF52540">
    <property type="entry name" value="P-loop containing nucleoside triphosphate hydrolases"/>
    <property type="match status" value="1"/>
</dbReference>
<evidence type="ECO:0000259" key="7">
    <source>
        <dbReference type="PROSITE" id="PS50045"/>
    </source>
</evidence>
<dbReference type="Pfam" id="PF25601">
    <property type="entry name" value="AAA_lid_14"/>
    <property type="match status" value="1"/>
</dbReference>
<dbReference type="GO" id="GO:0005524">
    <property type="term" value="F:ATP binding"/>
    <property type="evidence" value="ECO:0007669"/>
    <property type="project" value="UniProtKB-KW"/>
</dbReference>
<keyword evidence="9" id="KW-1185">Reference proteome</keyword>
<accession>A0A1H4C631</accession>
<dbReference type="CDD" id="cd00009">
    <property type="entry name" value="AAA"/>
    <property type="match status" value="1"/>
</dbReference>
<dbReference type="Pfam" id="PF00158">
    <property type="entry name" value="Sigma54_activat"/>
    <property type="match status" value="1"/>
</dbReference>
<dbReference type="InterPro" id="IPR027417">
    <property type="entry name" value="P-loop_NTPase"/>
</dbReference>
<dbReference type="EMBL" id="FNQN01000007">
    <property type="protein sequence ID" value="SEA55806.1"/>
    <property type="molecule type" value="Genomic_DNA"/>
</dbReference>
<evidence type="ECO:0000256" key="4">
    <source>
        <dbReference type="ARBA" id="ARBA00023125"/>
    </source>
</evidence>
<dbReference type="Pfam" id="PF01590">
    <property type="entry name" value="GAF"/>
    <property type="match status" value="1"/>
</dbReference>
<evidence type="ECO:0000256" key="3">
    <source>
        <dbReference type="ARBA" id="ARBA00023015"/>
    </source>
</evidence>
<dbReference type="GO" id="GO:0003677">
    <property type="term" value="F:DNA binding"/>
    <property type="evidence" value="ECO:0007669"/>
    <property type="project" value="UniProtKB-KW"/>
</dbReference>
<keyword evidence="2" id="KW-0067">ATP-binding</keyword>
<dbReference type="Gene3D" id="1.10.10.60">
    <property type="entry name" value="Homeodomain-like"/>
    <property type="match status" value="1"/>
</dbReference>
<dbReference type="OrthoDB" id="9814761at2"/>
<name>A0A1H4C631_9BACT</name>
<dbReference type="InterPro" id="IPR003593">
    <property type="entry name" value="AAA+_ATPase"/>
</dbReference>
<evidence type="ECO:0000313" key="9">
    <source>
        <dbReference type="Proteomes" id="UP000199409"/>
    </source>
</evidence>
<dbReference type="Gene3D" id="3.30.450.40">
    <property type="match status" value="1"/>
</dbReference>
<keyword evidence="4" id="KW-0238">DNA-binding</keyword>
<evidence type="ECO:0000256" key="2">
    <source>
        <dbReference type="ARBA" id="ARBA00022840"/>
    </source>
</evidence>
<keyword evidence="3" id="KW-0805">Transcription regulation</keyword>
<dbReference type="AlphaFoldDB" id="A0A1H4C631"/>
<evidence type="ECO:0000313" key="8">
    <source>
        <dbReference type="EMBL" id="SEA55806.1"/>
    </source>
</evidence>
<dbReference type="InterPro" id="IPR058031">
    <property type="entry name" value="AAA_lid_NorR"/>
</dbReference>
<dbReference type="SMART" id="SM00382">
    <property type="entry name" value="AAA"/>
    <property type="match status" value="1"/>
</dbReference>
<evidence type="ECO:0000256" key="6">
    <source>
        <dbReference type="ARBA" id="ARBA00023163"/>
    </source>
</evidence>
<evidence type="ECO:0000256" key="5">
    <source>
        <dbReference type="ARBA" id="ARBA00023159"/>
    </source>
</evidence>
<evidence type="ECO:0000256" key="1">
    <source>
        <dbReference type="ARBA" id="ARBA00022741"/>
    </source>
</evidence>
<feature type="domain" description="Sigma-54 factor interaction" evidence="7">
    <location>
        <begin position="181"/>
        <end position="410"/>
    </location>
</feature>
<dbReference type="GO" id="GO:0006355">
    <property type="term" value="P:regulation of DNA-templated transcription"/>
    <property type="evidence" value="ECO:0007669"/>
    <property type="project" value="InterPro"/>
</dbReference>
<dbReference type="FunFam" id="3.40.50.300:FF:000006">
    <property type="entry name" value="DNA-binding transcriptional regulator NtrC"/>
    <property type="match status" value="1"/>
</dbReference>
<organism evidence="8 9">
    <name type="scientific">Desulfuromusa kysingii</name>
    <dbReference type="NCBI Taxonomy" id="37625"/>
    <lineage>
        <taxon>Bacteria</taxon>
        <taxon>Pseudomonadati</taxon>
        <taxon>Thermodesulfobacteriota</taxon>
        <taxon>Desulfuromonadia</taxon>
        <taxon>Desulfuromonadales</taxon>
        <taxon>Geopsychrobacteraceae</taxon>
        <taxon>Desulfuromusa</taxon>
    </lineage>
</organism>
<dbReference type="SUPFAM" id="SSF55781">
    <property type="entry name" value="GAF domain-like"/>
    <property type="match status" value="1"/>
</dbReference>
<gene>
    <name evidence="8" type="ORF">SAMN05660420_02450</name>
</gene>
<dbReference type="InterPro" id="IPR025943">
    <property type="entry name" value="Sigma_54_int_dom_ATP-bd_2"/>
</dbReference>
<dbReference type="PROSITE" id="PS00675">
    <property type="entry name" value="SIGMA54_INTERACT_1"/>
    <property type="match status" value="1"/>
</dbReference>
<dbReference type="PROSITE" id="PS50045">
    <property type="entry name" value="SIGMA54_INTERACT_4"/>
    <property type="match status" value="1"/>
</dbReference>
<sequence>MDRQLLSLGSADKILGLILTALRDLVDYDLAVILKITGANTLTVQKALGPLVNERIESFSVDLNRRKDLAHILRFDQPYLFDEHEEHEDTYEDLLALPEDHSCLVAPLYVQDTPIGLLTLDHSACSMFSPAIVKFIGTISRLIAVIIAQNESSQYLDSLRRDLTRERNILLTREASHFQNMMGNSPAWARVVDQVKIVAESELPVLIQGETGTGKEQVARIIHRLSPRSDKPFIALNCSALNASLAESELFGHEKGAFTTAIVQRKGRFEIADGGTLFLDEVADLPMEIQPKLLRTLQEGTFERIGGEVTRSCDVRIIAASHMDLKQRVQDGLFREDLYYRLGVYPLLLPPLRQRQEDIILLAHHFIQKEAQKSGTVPAAISEETVAGLLSYPWPGNVRELQSAISRAVLLSKGNTIECRHLGLKETPLPAEISAPDRPVAAGSEPQTPFPSMVSMEKRHIEAALIRTAGKIYGENGAADLLQMKPTTLQSRIKKLNINRQQLLSS</sequence>
<dbReference type="PROSITE" id="PS00676">
    <property type="entry name" value="SIGMA54_INTERACT_2"/>
    <property type="match status" value="1"/>
</dbReference>
<dbReference type="Gene3D" id="1.10.8.60">
    <property type="match status" value="1"/>
</dbReference>
<proteinExistence type="predicted"/>
<dbReference type="InterPro" id="IPR002078">
    <property type="entry name" value="Sigma_54_int"/>
</dbReference>